<name>A0A125WAX1_ENTFL</name>
<reference evidence="1 2" key="1">
    <citation type="submission" date="2010-07" db="EMBL/GenBank/DDBJ databases">
        <authorList>
            <person name="Sid Ahmed O."/>
        </authorList>
    </citation>
    <scope>NUCLEOTIDE SEQUENCE [LARGE SCALE GENOMIC DNA]</scope>
    <source>
        <strain evidence="1 2">TX4248</strain>
    </source>
</reference>
<comment type="caution">
    <text evidence="1">The sequence shown here is derived from an EMBL/GenBank/DDBJ whole genome shotgun (WGS) entry which is preliminary data.</text>
</comment>
<evidence type="ECO:0000313" key="1">
    <source>
        <dbReference type="EMBL" id="EFM84336.1"/>
    </source>
</evidence>
<dbReference type="EMBL" id="AEBR01000002">
    <property type="protein sequence ID" value="EFM84336.1"/>
    <property type="molecule type" value="Genomic_DNA"/>
</dbReference>
<proteinExistence type="predicted"/>
<organism evidence="1 2">
    <name type="scientific">Enterococcus faecalis TX4248</name>
    <dbReference type="NCBI Taxonomy" id="749495"/>
    <lineage>
        <taxon>Bacteria</taxon>
        <taxon>Bacillati</taxon>
        <taxon>Bacillota</taxon>
        <taxon>Bacilli</taxon>
        <taxon>Lactobacillales</taxon>
        <taxon>Enterococcaceae</taxon>
        <taxon>Enterococcus</taxon>
    </lineage>
</organism>
<protein>
    <submittedName>
        <fullName evidence="1">Uncharacterized protein</fullName>
    </submittedName>
</protein>
<dbReference type="AlphaFoldDB" id="A0A125WAX1"/>
<accession>A0A125WAX1</accession>
<gene>
    <name evidence="1" type="ORF">HMPREF9498_00024</name>
</gene>
<sequence length="44" mass="5285">MKFKKIYCFLNKFKGVGEKCYFGKVILKTEKRFTVSDFNDIIKE</sequence>
<dbReference type="Proteomes" id="UP000004846">
    <property type="component" value="Unassembled WGS sequence"/>
</dbReference>
<evidence type="ECO:0000313" key="2">
    <source>
        <dbReference type="Proteomes" id="UP000004846"/>
    </source>
</evidence>
<dbReference type="HOGENOM" id="CLU_3215839_0_0_9"/>